<dbReference type="PANTHER" id="PTHR47972">
    <property type="entry name" value="KINESIN-LIKE PROTEIN KLP-3"/>
    <property type="match status" value="1"/>
</dbReference>
<comment type="subcellular location">
    <subcellularLocation>
        <location evidence="1">Cytoplasm</location>
        <location evidence="1">Cytoskeleton</location>
    </subcellularLocation>
</comment>
<feature type="coiled-coil region" evidence="7">
    <location>
        <begin position="223"/>
        <end position="250"/>
    </location>
</feature>
<keyword evidence="5 6" id="KW-0505">Motor protein</keyword>
<evidence type="ECO:0000256" key="8">
    <source>
        <dbReference type="SAM" id="MobiDB-lite"/>
    </source>
</evidence>
<dbReference type="PROSITE" id="PS50067">
    <property type="entry name" value="KINESIN_MOTOR_2"/>
    <property type="match status" value="1"/>
</dbReference>
<dbReference type="GO" id="GO:0005874">
    <property type="term" value="C:microtubule"/>
    <property type="evidence" value="ECO:0007669"/>
    <property type="project" value="UniProtKB-KW"/>
</dbReference>
<dbReference type="Gene3D" id="3.40.850.10">
    <property type="entry name" value="Kinesin motor domain"/>
    <property type="match status" value="1"/>
</dbReference>
<dbReference type="Proteomes" id="UP000492821">
    <property type="component" value="Unassembled WGS sequence"/>
</dbReference>
<dbReference type="AlphaFoldDB" id="A0A7E4ZXC6"/>
<evidence type="ECO:0000259" key="9">
    <source>
        <dbReference type="PROSITE" id="PS50067"/>
    </source>
</evidence>
<keyword evidence="2 5" id="KW-0547">Nucleotide-binding</keyword>
<feature type="region of interest" description="Disordered" evidence="8">
    <location>
        <begin position="192"/>
        <end position="218"/>
    </location>
</feature>
<dbReference type="GO" id="GO:0007018">
    <property type="term" value="P:microtubule-based movement"/>
    <property type="evidence" value="ECO:0007669"/>
    <property type="project" value="InterPro"/>
</dbReference>
<evidence type="ECO:0000256" key="4">
    <source>
        <dbReference type="ARBA" id="ARBA00023212"/>
    </source>
</evidence>
<evidence type="ECO:0000256" key="1">
    <source>
        <dbReference type="ARBA" id="ARBA00004245"/>
    </source>
</evidence>
<dbReference type="GO" id="GO:0003777">
    <property type="term" value="F:microtubule motor activity"/>
    <property type="evidence" value="ECO:0007669"/>
    <property type="project" value="InterPro"/>
</dbReference>
<dbReference type="InterPro" id="IPR036961">
    <property type="entry name" value="Kinesin_motor_dom_sf"/>
</dbReference>
<evidence type="ECO:0000313" key="10">
    <source>
        <dbReference type="Proteomes" id="UP000492821"/>
    </source>
</evidence>
<feature type="binding site" evidence="5">
    <location>
        <begin position="366"/>
        <end position="373"/>
    </location>
    <ligand>
        <name>ATP</name>
        <dbReference type="ChEBI" id="CHEBI:30616"/>
    </ligand>
</feature>
<evidence type="ECO:0000256" key="5">
    <source>
        <dbReference type="PROSITE-ProRule" id="PRU00283"/>
    </source>
</evidence>
<keyword evidence="4" id="KW-0963">Cytoplasm</keyword>
<dbReference type="InterPro" id="IPR019821">
    <property type="entry name" value="Kinesin_motor_CS"/>
</dbReference>
<dbReference type="WBParaSite" id="Pan_g23320.t1">
    <property type="protein sequence ID" value="Pan_g23320.t1"/>
    <property type="gene ID" value="Pan_g23320"/>
</dbReference>
<evidence type="ECO:0000256" key="7">
    <source>
        <dbReference type="SAM" id="Coils"/>
    </source>
</evidence>
<accession>A0A7E4ZXC6</accession>
<dbReference type="Pfam" id="PF00225">
    <property type="entry name" value="Kinesin"/>
    <property type="match status" value="1"/>
</dbReference>
<reference evidence="10" key="1">
    <citation type="journal article" date="2013" name="Genetics">
        <title>The draft genome and transcriptome of Panagrellus redivivus are shaped by the harsh demands of a free-living lifestyle.</title>
        <authorList>
            <person name="Srinivasan J."/>
            <person name="Dillman A.R."/>
            <person name="Macchietto M.G."/>
            <person name="Heikkinen L."/>
            <person name="Lakso M."/>
            <person name="Fracchia K.M."/>
            <person name="Antoshechkin I."/>
            <person name="Mortazavi A."/>
            <person name="Wong G."/>
            <person name="Sternberg P.W."/>
        </authorList>
    </citation>
    <scope>NUCLEOTIDE SEQUENCE [LARGE SCALE GENOMIC DNA]</scope>
    <source>
        <strain evidence="10">MT8872</strain>
    </source>
</reference>
<dbReference type="InterPro" id="IPR001752">
    <property type="entry name" value="Kinesin_motor_dom"/>
</dbReference>
<dbReference type="SUPFAM" id="SSF52540">
    <property type="entry name" value="P-loop containing nucleoside triphosphate hydrolases"/>
    <property type="match status" value="1"/>
</dbReference>
<dbReference type="PROSITE" id="PS00411">
    <property type="entry name" value="KINESIN_MOTOR_1"/>
    <property type="match status" value="1"/>
</dbReference>
<feature type="domain" description="Kinesin motor" evidence="9">
    <location>
        <begin position="289"/>
        <end position="604"/>
    </location>
</feature>
<sequence length="617" mass="69303">MGPIEDDYSLLDSTLHETFDDISDDSDAFEGSLGFQQCRCGHQLRERSEKLRREFYEAHLDIKDKLIQNLQLIIDEQEGRISDLRSIFKAETGRSSPLTLSEQKMLRGISHLSVEFGQLSDENFALKEELHAAEIENRRLQLKLSTTVTNFSHLPLLMDNEVQTEEDFDYSRISKADSSISDKDSVLQDTEEEFMDDTASETTTVSSGVNSDTRPKSSTSLEHYQMLEENAQLKQEISDLKKTITDQSEHAIQLQTNSEASIQRLLQRFEEEVSLRKALHDALVQLRGNIRVFCRVRPSKLAIEGPIKHDPLDCDALTVSTDSGVKRFLFDRVFGDNADQIDMYAEVEPLVLSCIDGMNVCIFAYGQTGAGKTYTMDGPDTNPGIGSRALIQIFQELEKRSDDVDFTINVSLIEIYNEKIRDLLDDSASQKLELRLEKDGKMRISNMSKCSVDSVAKVKEIIESGRKNRSVAATALNDQSSRSHAITMIEISMRDKASNSVCIGRLNLIDLAGSERVSKSQVSGPQLKEAQFINKSLSELGNVVSALRRKQQHVPFRNCVLTRILEDSLDGDSKTLMIVQVAPEKTSIQETISSLNFAEKISNVTRRTAKKPLNAQK</sequence>
<evidence type="ECO:0000313" key="11">
    <source>
        <dbReference type="WBParaSite" id="Pan_g23320.t1"/>
    </source>
</evidence>
<name>A0A7E4ZXC6_PANRE</name>
<evidence type="ECO:0000256" key="2">
    <source>
        <dbReference type="ARBA" id="ARBA00022741"/>
    </source>
</evidence>
<evidence type="ECO:0000256" key="6">
    <source>
        <dbReference type="RuleBase" id="RU000394"/>
    </source>
</evidence>
<feature type="compositionally biased region" description="Polar residues" evidence="8">
    <location>
        <begin position="200"/>
        <end position="218"/>
    </location>
</feature>
<proteinExistence type="inferred from homology"/>
<dbReference type="PANTHER" id="PTHR47972:SF28">
    <property type="entry name" value="KINESIN-LIKE PROTEIN KLP-3"/>
    <property type="match status" value="1"/>
</dbReference>
<organism evidence="10 11">
    <name type="scientific">Panagrellus redivivus</name>
    <name type="common">Microworm</name>
    <dbReference type="NCBI Taxonomy" id="6233"/>
    <lineage>
        <taxon>Eukaryota</taxon>
        <taxon>Metazoa</taxon>
        <taxon>Ecdysozoa</taxon>
        <taxon>Nematoda</taxon>
        <taxon>Chromadorea</taxon>
        <taxon>Rhabditida</taxon>
        <taxon>Tylenchina</taxon>
        <taxon>Panagrolaimomorpha</taxon>
        <taxon>Panagrolaimoidea</taxon>
        <taxon>Panagrolaimidae</taxon>
        <taxon>Panagrellus</taxon>
    </lineage>
</organism>
<protein>
    <recommendedName>
        <fullName evidence="6">Kinesin-like protein</fullName>
    </recommendedName>
</protein>
<keyword evidence="6" id="KW-0493">Microtubule</keyword>
<dbReference type="InterPro" id="IPR027640">
    <property type="entry name" value="Kinesin-like_fam"/>
</dbReference>
<reference evidence="11" key="2">
    <citation type="submission" date="2020-10" db="UniProtKB">
        <authorList>
            <consortium name="WormBaseParasite"/>
        </authorList>
    </citation>
    <scope>IDENTIFICATION</scope>
</reference>
<dbReference type="InterPro" id="IPR027417">
    <property type="entry name" value="P-loop_NTPase"/>
</dbReference>
<dbReference type="GO" id="GO:0005524">
    <property type="term" value="F:ATP binding"/>
    <property type="evidence" value="ECO:0007669"/>
    <property type="project" value="UniProtKB-UniRule"/>
</dbReference>
<keyword evidence="4" id="KW-0206">Cytoskeleton</keyword>
<keyword evidence="7" id="KW-0175">Coiled coil</keyword>
<keyword evidence="3 5" id="KW-0067">ATP-binding</keyword>
<comment type="similarity">
    <text evidence="5 6">Belongs to the TRAFAC class myosin-kinesin ATPase superfamily. Kinesin family.</text>
</comment>
<dbReference type="PRINTS" id="PR00380">
    <property type="entry name" value="KINESINHEAVY"/>
</dbReference>
<evidence type="ECO:0000256" key="3">
    <source>
        <dbReference type="ARBA" id="ARBA00022840"/>
    </source>
</evidence>
<dbReference type="SMART" id="SM00129">
    <property type="entry name" value="KISc"/>
    <property type="match status" value="1"/>
</dbReference>
<keyword evidence="10" id="KW-1185">Reference proteome</keyword>
<dbReference type="GO" id="GO:0008017">
    <property type="term" value="F:microtubule binding"/>
    <property type="evidence" value="ECO:0007669"/>
    <property type="project" value="InterPro"/>
</dbReference>